<gene>
    <name evidence="4" type="ORF">BN980_GECA14s00285g</name>
</gene>
<dbReference type="STRING" id="1173061.A0A0J9XGW7"/>
<dbReference type="SUPFAM" id="SSF50729">
    <property type="entry name" value="PH domain-like"/>
    <property type="match status" value="1"/>
</dbReference>
<dbReference type="Pfam" id="PF20399">
    <property type="entry name" value="PH_20"/>
    <property type="match status" value="1"/>
</dbReference>
<dbReference type="InterPro" id="IPR046869">
    <property type="entry name" value="SLM1/RGC1-like_PH"/>
</dbReference>
<dbReference type="FunFam" id="2.30.29.30:FF:000328">
    <property type="entry name" value="Phosphatidylinositol 4,5-bisphosphate-binding protein SLM1"/>
    <property type="match status" value="1"/>
</dbReference>
<dbReference type="PROSITE" id="PS50003">
    <property type="entry name" value="PH_DOMAIN"/>
    <property type="match status" value="1"/>
</dbReference>
<dbReference type="Pfam" id="PF20400">
    <property type="entry name" value="BAR_4"/>
    <property type="match status" value="1"/>
</dbReference>
<feature type="compositionally biased region" description="Basic and acidic residues" evidence="2">
    <location>
        <begin position="469"/>
        <end position="479"/>
    </location>
</feature>
<organism evidence="4 5">
    <name type="scientific">Geotrichum candidum</name>
    <name type="common">Oospora lactis</name>
    <name type="synonym">Dipodascus geotrichum</name>
    <dbReference type="NCBI Taxonomy" id="1173061"/>
    <lineage>
        <taxon>Eukaryota</taxon>
        <taxon>Fungi</taxon>
        <taxon>Dikarya</taxon>
        <taxon>Ascomycota</taxon>
        <taxon>Saccharomycotina</taxon>
        <taxon>Dipodascomycetes</taxon>
        <taxon>Dipodascales</taxon>
        <taxon>Dipodascaceae</taxon>
        <taxon>Geotrichum</taxon>
    </lineage>
</organism>
<feature type="domain" description="PH" evidence="3">
    <location>
        <begin position="343"/>
        <end position="451"/>
    </location>
</feature>
<dbReference type="InterPro" id="IPR043453">
    <property type="entry name" value="Slm1_PH"/>
</dbReference>
<dbReference type="InterPro" id="IPR001849">
    <property type="entry name" value="PH_domain"/>
</dbReference>
<comment type="caution">
    <text evidence="4">The sequence shown here is derived from an EMBL/GenBank/DDBJ whole genome shotgun (WGS) entry which is preliminary data.</text>
</comment>
<dbReference type="OrthoDB" id="5598057at2759"/>
<protein>
    <submittedName>
        <fullName evidence="4">Similar to Saccharomyces cerevisiae YIL105C SLM1 Phosphoinositide PI4,5P(2) binding protein</fullName>
    </submittedName>
</protein>
<proteinExistence type="predicted"/>
<evidence type="ECO:0000256" key="1">
    <source>
        <dbReference type="ARBA" id="ARBA00022553"/>
    </source>
</evidence>
<dbReference type="Gene3D" id="2.30.29.30">
    <property type="entry name" value="Pleckstrin-homology domain (PH domain)/Phosphotyrosine-binding domain (PTB)"/>
    <property type="match status" value="1"/>
</dbReference>
<evidence type="ECO:0000313" key="5">
    <source>
        <dbReference type="Proteomes" id="UP000242525"/>
    </source>
</evidence>
<dbReference type="PANTHER" id="PTHR31941:SF16">
    <property type="entry name" value="PHOSPHATIDYLINOSITOL 4,5-BISPHOSPHATE-BINDING PROTEIN SLM1-RELATED"/>
    <property type="match status" value="1"/>
</dbReference>
<dbReference type="InterPro" id="IPR011993">
    <property type="entry name" value="PH-like_dom_sf"/>
</dbReference>
<reference evidence="4" key="1">
    <citation type="submission" date="2014-03" db="EMBL/GenBank/DDBJ databases">
        <authorList>
            <person name="Casaregola S."/>
        </authorList>
    </citation>
    <scope>NUCLEOTIDE SEQUENCE [LARGE SCALE GENOMIC DNA]</scope>
    <source>
        <strain evidence="4">CLIB 918</strain>
    </source>
</reference>
<keyword evidence="5" id="KW-1185">Reference proteome</keyword>
<feature type="compositionally biased region" description="Polar residues" evidence="2">
    <location>
        <begin position="531"/>
        <end position="547"/>
    </location>
</feature>
<feature type="region of interest" description="Disordered" evidence="2">
    <location>
        <begin position="465"/>
        <end position="580"/>
    </location>
</feature>
<evidence type="ECO:0000259" key="3">
    <source>
        <dbReference type="PROSITE" id="PS50003"/>
    </source>
</evidence>
<dbReference type="AlphaFoldDB" id="A0A0J9XGW7"/>
<dbReference type="PANTHER" id="PTHR31941">
    <property type="entry name" value="CYTOSKELETAL SIGNALING PROTEIN SLM1"/>
    <property type="match status" value="1"/>
</dbReference>
<accession>A0A0J9XGW7</accession>
<feature type="compositionally biased region" description="Polar residues" evidence="2">
    <location>
        <begin position="480"/>
        <end position="501"/>
    </location>
</feature>
<dbReference type="Proteomes" id="UP000242525">
    <property type="component" value="Unassembled WGS sequence"/>
</dbReference>
<dbReference type="InterPro" id="IPR046868">
    <property type="entry name" value="BAR_4"/>
</dbReference>
<keyword evidence="1" id="KW-0597">Phosphoprotein</keyword>
<dbReference type="CDD" id="cd13311">
    <property type="entry name" value="PH_Slm1"/>
    <property type="match status" value="1"/>
</dbReference>
<evidence type="ECO:0000256" key="2">
    <source>
        <dbReference type="SAM" id="MobiDB-lite"/>
    </source>
</evidence>
<evidence type="ECO:0000313" key="4">
    <source>
        <dbReference type="EMBL" id="CDO56161.1"/>
    </source>
</evidence>
<feature type="region of interest" description="Disordered" evidence="2">
    <location>
        <begin position="633"/>
        <end position="698"/>
    </location>
</feature>
<dbReference type="EMBL" id="CCBN010000014">
    <property type="protein sequence ID" value="CDO56161.1"/>
    <property type="molecule type" value="Genomic_DNA"/>
</dbReference>
<feature type="compositionally biased region" description="Polar residues" evidence="2">
    <location>
        <begin position="662"/>
        <end position="682"/>
    </location>
</feature>
<name>A0A0J9XGW7_GEOCN</name>
<sequence>MNAINSLDLKIPANGHPTEVLAARFASWRKIIRALNVYFKEYASVQDEVVRHNVRLGHAVNFPFFQFGTADSSAAAAAAVAASAAAQPNYDYSIETAASISSEHQSSPFHLHAPNMHPEDDQTRKMFLPFGSTSIADVPGNIIAFHRAQAATASRTSKELNNNIIPRLEDLRRDLLVKIKEIKNLSSDFKNAVQKEQAGTHKELAAYINACEVLNANPSLLVPKHDPFLLKYTLNKQITRQVNEENYLLEAFLNIQTSGKELERVVVQEIQQALNVFGRLTGIAAQNIQDLLSNKILGGFVSKDATAEWNNFIAHDPNFVDPNTKLRNANELEYPNMYSSLAHDIRSGYLERRSKYLKSYSKAWYVLTPSFLHEFKSNDRRRDPFPVMSLSLNDCHVSHDKKSRSDSHKFILNAHQSGSSGISGKGHNWVFRTETKEKLDEWFQDLSTLSQIASPVDRARKYFPSQSPIEKKPTPHERQVPTSQPDLTAIPSSPRSPQTPVRINGGFNIDESIDPLTPSRSYVEQRARSPRVTSPGLSDTSEVTSTGEPYAGSVTNEDHKLPSPNPEYAEETRRPGPRGRFPSEVNLNKYMADTASTASIPPTPFIIPGEQHNPQQNYDEDSSVFSYDLKKETHSTLPGDSSVPRGHKVKAANGDDDAGNMSVMSNKSGPQRYNSLPHTTGSYGAESVPDGYNTVGHN</sequence>
<dbReference type="SMART" id="SM00233">
    <property type="entry name" value="PH"/>
    <property type="match status" value="1"/>
</dbReference>